<dbReference type="EMBL" id="CADCUK010000138">
    <property type="protein sequence ID" value="CAA9379682.1"/>
    <property type="molecule type" value="Genomic_DNA"/>
</dbReference>
<name>A0A6J4N6L0_9ACTN</name>
<evidence type="ECO:0000313" key="1">
    <source>
        <dbReference type="EMBL" id="CAA9379682.1"/>
    </source>
</evidence>
<sequence length="159" mass="17105">MGLLDRYRPTVADEWKPATFGACVCIDHVDTLLDARIPVADGAGPEDIPATVLVADLVTSGALTILPSPNELYVVAPSTQERRGPFHWRVVTDAALEQFSRADAPVQLDDVLFLQPGVESVLWVGDRTVLAVAAPRLCIRGLQGAVVRALLNPRLRTSA</sequence>
<accession>A0A6J4N6L0</accession>
<protein>
    <submittedName>
        <fullName evidence="1">Uncharacterized protein</fullName>
    </submittedName>
</protein>
<gene>
    <name evidence="1" type="ORF">AVDCRST_MAG47-2055</name>
</gene>
<proteinExistence type="predicted"/>
<reference evidence="1" key="1">
    <citation type="submission" date="2020-02" db="EMBL/GenBank/DDBJ databases">
        <authorList>
            <person name="Meier V. D."/>
        </authorList>
    </citation>
    <scope>NUCLEOTIDE SEQUENCE</scope>
    <source>
        <strain evidence="1">AVDCRST_MAG47</strain>
    </source>
</reference>
<organism evidence="1">
    <name type="scientific">uncultured Nocardioidaceae bacterium</name>
    <dbReference type="NCBI Taxonomy" id="253824"/>
    <lineage>
        <taxon>Bacteria</taxon>
        <taxon>Bacillati</taxon>
        <taxon>Actinomycetota</taxon>
        <taxon>Actinomycetes</taxon>
        <taxon>Propionibacteriales</taxon>
        <taxon>Nocardioidaceae</taxon>
        <taxon>environmental samples</taxon>
    </lineage>
</organism>
<dbReference type="AlphaFoldDB" id="A0A6J4N6L0"/>